<protein>
    <submittedName>
        <fullName evidence="3">Serpin superfamily</fullName>
    </submittedName>
</protein>
<dbReference type="EMBL" id="JAEFBK010000007">
    <property type="protein sequence ID" value="KAG7584695.1"/>
    <property type="molecule type" value="Genomic_DNA"/>
</dbReference>
<organism evidence="3 4">
    <name type="scientific">Arabidopsis thaliana x Arabidopsis arenosa</name>
    <dbReference type="NCBI Taxonomy" id="1240361"/>
    <lineage>
        <taxon>Eukaryota</taxon>
        <taxon>Viridiplantae</taxon>
        <taxon>Streptophyta</taxon>
        <taxon>Embryophyta</taxon>
        <taxon>Tracheophyta</taxon>
        <taxon>Spermatophyta</taxon>
        <taxon>Magnoliopsida</taxon>
        <taxon>eudicotyledons</taxon>
        <taxon>Gunneridae</taxon>
        <taxon>Pentapetalae</taxon>
        <taxon>rosids</taxon>
        <taxon>malvids</taxon>
        <taxon>Brassicales</taxon>
        <taxon>Brassicaceae</taxon>
        <taxon>Camelineae</taxon>
        <taxon>Arabidopsis</taxon>
    </lineage>
</organism>
<evidence type="ECO:0000259" key="2">
    <source>
        <dbReference type="SMART" id="SM00093"/>
    </source>
</evidence>
<dbReference type="PANTHER" id="PTHR11461:SF347">
    <property type="entry name" value="SERINE PROTEASE INHIBITOR (SERPIN) FAMILY PROTEIN-RELATED"/>
    <property type="match status" value="1"/>
</dbReference>
<accession>A0A8T2BCY2</accession>
<sequence>MDVRAAMKNQTEVAIILSGHFLTSAPKDSNVIFSPASINSAITMHAAGPGGDVVSGQILYLLRSSSIDELKTVFRELASVVYADSSSSGGPKITAANGLWIDKSLPTDPKFKDLLENFFKAVYVPVDFKSKAEEVRIEVNSWVEHHTNNLIKNLLPDGSTETSTLSMALPYRRGSDDTNRKFSMYFYLPDKKDGLDNLVEKMASKPGFLDSHIPTYRDELEEFRIPKFKIEFGFSITSVLNRLGLRSMSMYHKACVEIDEEGAEAAAATADGDCGFALGLEPPKKKDFAEEVRVEVNKWASHHNNGLIKDLLPQGSVTSETIWIYGNALYFKGAWEDKFHKSMTKDREFHLLNGTLVYVPFMSSYKDQYIEAYDDFKKMAPSLGFLDSHIPSQKVKVGEFRIPKFKIEFGFSASRAFNRIGLDEIALYQKACVEIDEEGAEAIAATAVVGGFGCAFVKRIDFICC</sequence>
<evidence type="ECO:0000313" key="4">
    <source>
        <dbReference type="Proteomes" id="UP000694240"/>
    </source>
</evidence>
<reference evidence="3 4" key="1">
    <citation type="submission" date="2020-12" db="EMBL/GenBank/DDBJ databases">
        <title>Concerted genomic and epigenomic changes stabilize Arabidopsis allopolyploids.</title>
        <authorList>
            <person name="Chen Z."/>
        </authorList>
    </citation>
    <scope>NUCLEOTIDE SEQUENCE [LARGE SCALE GENOMIC DNA]</scope>
    <source>
        <strain evidence="3">Allo738</strain>
        <tissue evidence="3">Leaf</tissue>
    </source>
</reference>
<proteinExistence type="inferred from homology"/>
<dbReference type="Pfam" id="PF00079">
    <property type="entry name" value="Serpin"/>
    <property type="match status" value="3"/>
</dbReference>
<dbReference type="GO" id="GO:0004867">
    <property type="term" value="F:serine-type endopeptidase inhibitor activity"/>
    <property type="evidence" value="ECO:0007669"/>
    <property type="project" value="InterPro"/>
</dbReference>
<gene>
    <name evidence="3" type="ORF">ISN45_Aa02g000950</name>
</gene>
<dbReference type="InterPro" id="IPR000215">
    <property type="entry name" value="Serpin_fam"/>
</dbReference>
<dbReference type="InterPro" id="IPR023796">
    <property type="entry name" value="Serpin_dom"/>
</dbReference>
<dbReference type="PANTHER" id="PTHR11461">
    <property type="entry name" value="SERINE PROTEASE INHIBITOR, SERPIN"/>
    <property type="match status" value="1"/>
</dbReference>
<dbReference type="AlphaFoldDB" id="A0A8T2BCY2"/>
<evidence type="ECO:0000313" key="3">
    <source>
        <dbReference type="EMBL" id="KAG7584695.1"/>
    </source>
</evidence>
<name>A0A8T2BCY2_9BRAS</name>
<keyword evidence="4" id="KW-1185">Reference proteome</keyword>
<dbReference type="SMART" id="SM00093">
    <property type="entry name" value="SERPIN"/>
    <property type="match status" value="1"/>
</dbReference>
<comment type="similarity">
    <text evidence="1">Belongs to the serpin family.</text>
</comment>
<dbReference type="GO" id="GO:0005615">
    <property type="term" value="C:extracellular space"/>
    <property type="evidence" value="ECO:0007669"/>
    <property type="project" value="InterPro"/>
</dbReference>
<dbReference type="Proteomes" id="UP000694240">
    <property type="component" value="Chromosome 7"/>
</dbReference>
<evidence type="ECO:0000256" key="1">
    <source>
        <dbReference type="RuleBase" id="RU000411"/>
    </source>
</evidence>
<comment type="caution">
    <text evidence="3">The sequence shown here is derived from an EMBL/GenBank/DDBJ whole genome shotgun (WGS) entry which is preliminary data.</text>
</comment>
<feature type="domain" description="Serpin" evidence="2">
    <location>
        <begin position="15"/>
        <end position="306"/>
    </location>
</feature>